<keyword evidence="3" id="KW-1185">Reference proteome</keyword>
<dbReference type="Proteomes" id="UP000075714">
    <property type="component" value="Unassembled WGS sequence"/>
</dbReference>
<evidence type="ECO:0000313" key="2">
    <source>
        <dbReference type="EMBL" id="KXZ51987.1"/>
    </source>
</evidence>
<evidence type="ECO:0000256" key="1">
    <source>
        <dbReference type="SAM" id="MobiDB-lite"/>
    </source>
</evidence>
<name>A0A150GQ76_GONPE</name>
<dbReference type="OrthoDB" id="409725at2759"/>
<comment type="caution">
    <text evidence="2">The sequence shown here is derived from an EMBL/GenBank/DDBJ whole genome shotgun (WGS) entry which is preliminary data.</text>
</comment>
<dbReference type="AlphaFoldDB" id="A0A150GQ76"/>
<accession>A0A150GQ76</accession>
<organism evidence="2 3">
    <name type="scientific">Gonium pectorale</name>
    <name type="common">Green alga</name>
    <dbReference type="NCBI Taxonomy" id="33097"/>
    <lineage>
        <taxon>Eukaryota</taxon>
        <taxon>Viridiplantae</taxon>
        <taxon>Chlorophyta</taxon>
        <taxon>core chlorophytes</taxon>
        <taxon>Chlorophyceae</taxon>
        <taxon>CS clade</taxon>
        <taxon>Chlamydomonadales</taxon>
        <taxon>Volvocaceae</taxon>
        <taxon>Gonium</taxon>
    </lineage>
</organism>
<evidence type="ECO:0008006" key="4">
    <source>
        <dbReference type="Google" id="ProtNLM"/>
    </source>
</evidence>
<evidence type="ECO:0000313" key="3">
    <source>
        <dbReference type="Proteomes" id="UP000075714"/>
    </source>
</evidence>
<sequence>MRGPSAEASEAAVHDSFIAVPNAIGATFGLIQLALIQIYPAKKDVSRGAAPQQAAAAAPEQEPLLAEGRGDGAA</sequence>
<gene>
    <name evidence="2" type="ORF">GPECTOR_10g1009</name>
</gene>
<feature type="region of interest" description="Disordered" evidence="1">
    <location>
        <begin position="49"/>
        <end position="74"/>
    </location>
</feature>
<reference evidence="3" key="1">
    <citation type="journal article" date="2016" name="Nat. Commun.">
        <title>The Gonium pectorale genome demonstrates co-option of cell cycle regulation during the evolution of multicellularity.</title>
        <authorList>
            <person name="Hanschen E.R."/>
            <person name="Marriage T.N."/>
            <person name="Ferris P.J."/>
            <person name="Hamaji T."/>
            <person name="Toyoda A."/>
            <person name="Fujiyama A."/>
            <person name="Neme R."/>
            <person name="Noguchi H."/>
            <person name="Minakuchi Y."/>
            <person name="Suzuki M."/>
            <person name="Kawai-Toyooka H."/>
            <person name="Smith D.R."/>
            <person name="Sparks H."/>
            <person name="Anderson J."/>
            <person name="Bakaric R."/>
            <person name="Luria V."/>
            <person name="Karger A."/>
            <person name="Kirschner M.W."/>
            <person name="Durand P.M."/>
            <person name="Michod R.E."/>
            <person name="Nozaki H."/>
            <person name="Olson B.J."/>
        </authorList>
    </citation>
    <scope>NUCLEOTIDE SEQUENCE [LARGE SCALE GENOMIC DNA]</scope>
    <source>
        <strain evidence="3">NIES-2863</strain>
    </source>
</reference>
<protein>
    <recommendedName>
        <fullName evidence="4">Bidirectional sugar transporter SWEET</fullName>
    </recommendedName>
</protein>
<dbReference type="EMBL" id="LSYV01000011">
    <property type="protein sequence ID" value="KXZ51987.1"/>
    <property type="molecule type" value="Genomic_DNA"/>
</dbReference>
<feature type="compositionally biased region" description="Low complexity" evidence="1">
    <location>
        <begin position="49"/>
        <end position="67"/>
    </location>
</feature>
<proteinExistence type="predicted"/>